<sequence>MLTCIIIDDEEHAIELLRLHIEQTPFLKLVHTTTSPVQGLEFVLREKVDLVLLDVQMPGITGIEFIKLLKGKSKVILTTAYKEYALDGFDNEVVDYLLKPIIYSRFLQAANRALAVCGRNVIPINDYLLVKTELKGKMIKIDIDDIIYIEGLKQYVSIYTQQEQRKIALLNIKDLEQRLPGHQFLRVHKSFIVSVRHINMIQGNMVYLTTKESIPIGHTYKEAFTAFMKDKIMS</sequence>
<proteinExistence type="predicted"/>
<gene>
    <name evidence="5" type="ORF">GO816_10215</name>
</gene>
<dbReference type="GO" id="GO:0005829">
    <property type="term" value="C:cytosol"/>
    <property type="evidence" value="ECO:0007669"/>
    <property type="project" value="TreeGrafter"/>
</dbReference>
<organism evidence="5 6">
    <name type="scientific">Mucilaginibacter aquatilis</name>
    <dbReference type="NCBI Taxonomy" id="1517760"/>
    <lineage>
        <taxon>Bacteria</taxon>
        <taxon>Pseudomonadati</taxon>
        <taxon>Bacteroidota</taxon>
        <taxon>Sphingobacteriia</taxon>
        <taxon>Sphingobacteriales</taxon>
        <taxon>Sphingobacteriaceae</taxon>
        <taxon>Mucilaginibacter</taxon>
    </lineage>
</organism>
<dbReference type="SMART" id="SM00850">
    <property type="entry name" value="LytTR"/>
    <property type="match status" value="1"/>
</dbReference>
<dbReference type="InterPro" id="IPR039420">
    <property type="entry name" value="WalR-like"/>
</dbReference>
<dbReference type="Gene3D" id="2.40.50.1020">
    <property type="entry name" value="LytTr DNA-binding domain"/>
    <property type="match status" value="1"/>
</dbReference>
<reference evidence="5 6" key="1">
    <citation type="submission" date="2019-12" db="EMBL/GenBank/DDBJ databases">
        <title>Mucilaginibacter sp. HME9299 genome sequencing and assembly.</title>
        <authorList>
            <person name="Kang H."/>
            <person name="Kim H."/>
            <person name="Joh K."/>
        </authorList>
    </citation>
    <scope>NUCLEOTIDE SEQUENCE [LARGE SCALE GENOMIC DNA]</scope>
    <source>
        <strain evidence="5 6">HME9299</strain>
    </source>
</reference>
<dbReference type="InterPro" id="IPR011006">
    <property type="entry name" value="CheY-like_superfamily"/>
</dbReference>
<dbReference type="InterPro" id="IPR007492">
    <property type="entry name" value="LytTR_DNA-bd_dom"/>
</dbReference>
<evidence type="ECO:0000256" key="2">
    <source>
        <dbReference type="PROSITE-ProRule" id="PRU00169"/>
    </source>
</evidence>
<accession>A0A6I4ICB4</accession>
<feature type="domain" description="Response regulatory" evidence="3">
    <location>
        <begin position="3"/>
        <end position="114"/>
    </location>
</feature>
<dbReference type="GO" id="GO:0006355">
    <property type="term" value="P:regulation of DNA-templated transcription"/>
    <property type="evidence" value="ECO:0007669"/>
    <property type="project" value="TreeGrafter"/>
</dbReference>
<feature type="modified residue" description="4-aspartylphosphate" evidence="2">
    <location>
        <position position="54"/>
    </location>
</feature>
<evidence type="ECO:0000313" key="6">
    <source>
        <dbReference type="Proteomes" id="UP000434850"/>
    </source>
</evidence>
<keyword evidence="1" id="KW-0238">DNA-binding</keyword>
<dbReference type="SUPFAM" id="SSF52172">
    <property type="entry name" value="CheY-like"/>
    <property type="match status" value="1"/>
</dbReference>
<dbReference type="Gene3D" id="3.40.50.2300">
    <property type="match status" value="1"/>
</dbReference>
<dbReference type="OrthoDB" id="9787344at2"/>
<comment type="caution">
    <text evidence="5">The sequence shown here is derived from an EMBL/GenBank/DDBJ whole genome shotgun (WGS) entry which is preliminary data.</text>
</comment>
<protein>
    <submittedName>
        <fullName evidence="5">Response regulator</fullName>
    </submittedName>
</protein>
<keyword evidence="6" id="KW-1185">Reference proteome</keyword>
<dbReference type="AlphaFoldDB" id="A0A6I4ICB4"/>
<evidence type="ECO:0000259" key="4">
    <source>
        <dbReference type="PROSITE" id="PS50930"/>
    </source>
</evidence>
<dbReference type="PANTHER" id="PTHR48111:SF17">
    <property type="entry name" value="TRANSCRIPTIONAL REGULATORY PROTEIN YPDB"/>
    <property type="match status" value="1"/>
</dbReference>
<dbReference type="PANTHER" id="PTHR48111">
    <property type="entry name" value="REGULATOR OF RPOS"/>
    <property type="match status" value="1"/>
</dbReference>
<dbReference type="GO" id="GO:0000976">
    <property type="term" value="F:transcription cis-regulatory region binding"/>
    <property type="evidence" value="ECO:0007669"/>
    <property type="project" value="TreeGrafter"/>
</dbReference>
<dbReference type="Pfam" id="PF00072">
    <property type="entry name" value="Response_reg"/>
    <property type="match status" value="1"/>
</dbReference>
<evidence type="ECO:0000259" key="3">
    <source>
        <dbReference type="PROSITE" id="PS50110"/>
    </source>
</evidence>
<dbReference type="GO" id="GO:0000156">
    <property type="term" value="F:phosphorelay response regulator activity"/>
    <property type="evidence" value="ECO:0007669"/>
    <property type="project" value="TreeGrafter"/>
</dbReference>
<dbReference type="InterPro" id="IPR001789">
    <property type="entry name" value="Sig_transdc_resp-reg_receiver"/>
</dbReference>
<evidence type="ECO:0000256" key="1">
    <source>
        <dbReference type="ARBA" id="ARBA00023125"/>
    </source>
</evidence>
<dbReference type="GO" id="GO:0032993">
    <property type="term" value="C:protein-DNA complex"/>
    <property type="evidence" value="ECO:0007669"/>
    <property type="project" value="TreeGrafter"/>
</dbReference>
<name>A0A6I4ICB4_9SPHI</name>
<dbReference type="PROSITE" id="PS50110">
    <property type="entry name" value="RESPONSE_REGULATORY"/>
    <property type="match status" value="1"/>
</dbReference>
<evidence type="ECO:0000313" key="5">
    <source>
        <dbReference type="EMBL" id="MVN91498.1"/>
    </source>
</evidence>
<keyword evidence="2" id="KW-0597">Phosphoprotein</keyword>
<dbReference type="SMART" id="SM00448">
    <property type="entry name" value="REC"/>
    <property type="match status" value="1"/>
</dbReference>
<dbReference type="Proteomes" id="UP000434850">
    <property type="component" value="Unassembled WGS sequence"/>
</dbReference>
<dbReference type="PROSITE" id="PS50930">
    <property type="entry name" value="HTH_LYTTR"/>
    <property type="match status" value="1"/>
</dbReference>
<feature type="domain" description="HTH LytTR-type" evidence="4">
    <location>
        <begin position="134"/>
        <end position="193"/>
    </location>
</feature>
<dbReference type="EMBL" id="WQLA01000003">
    <property type="protein sequence ID" value="MVN91498.1"/>
    <property type="molecule type" value="Genomic_DNA"/>
</dbReference>
<dbReference type="Pfam" id="PF04397">
    <property type="entry name" value="LytTR"/>
    <property type="match status" value="1"/>
</dbReference>